<keyword evidence="2" id="KW-0732">Signal</keyword>
<dbReference type="Proteomes" id="UP000318103">
    <property type="component" value="Unassembled WGS sequence"/>
</dbReference>
<evidence type="ECO:0000256" key="2">
    <source>
        <dbReference type="SAM" id="SignalP"/>
    </source>
</evidence>
<name>A0A542UCY7_9ACTN</name>
<comment type="caution">
    <text evidence="3">The sequence shown here is derived from an EMBL/GenBank/DDBJ whole genome shotgun (WGS) entry which is preliminary data.</text>
</comment>
<evidence type="ECO:0000313" key="4">
    <source>
        <dbReference type="Proteomes" id="UP000318103"/>
    </source>
</evidence>
<organism evidence="3 4">
    <name type="scientific">Streptomyces puniciscabiei</name>
    <dbReference type="NCBI Taxonomy" id="164348"/>
    <lineage>
        <taxon>Bacteria</taxon>
        <taxon>Bacillati</taxon>
        <taxon>Actinomycetota</taxon>
        <taxon>Actinomycetes</taxon>
        <taxon>Kitasatosporales</taxon>
        <taxon>Streptomycetaceae</taxon>
        <taxon>Streptomyces</taxon>
    </lineage>
</organism>
<dbReference type="RefSeq" id="WP_055708512.1">
    <property type="nucleotide sequence ID" value="NZ_JBPJFI010000001.1"/>
</dbReference>
<sequence length="118" mass="10892">MKHSAVRTLGVAALGAAFAAVGAGAANAAAPAVPDAAPALGTVAGALPAGDTGMNQPAAADALSRGQDALGAGMAATQPAVENALHGGPTGPLHSRIGGLPVQGAPVHGLPVNGLSLG</sequence>
<evidence type="ECO:0008006" key="5">
    <source>
        <dbReference type="Google" id="ProtNLM"/>
    </source>
</evidence>
<gene>
    <name evidence="3" type="ORF">FB563_1896</name>
</gene>
<dbReference type="OrthoDB" id="4239094at2"/>
<accession>A0A542UCY7</accession>
<evidence type="ECO:0000313" key="3">
    <source>
        <dbReference type="EMBL" id="TQK96943.1"/>
    </source>
</evidence>
<dbReference type="AlphaFoldDB" id="A0A542UCY7"/>
<evidence type="ECO:0000256" key="1">
    <source>
        <dbReference type="SAM" id="MobiDB-lite"/>
    </source>
</evidence>
<dbReference type="EMBL" id="VFNX01000001">
    <property type="protein sequence ID" value="TQK96943.1"/>
    <property type="molecule type" value="Genomic_DNA"/>
</dbReference>
<feature type="chain" id="PRO_5021702935" description="ATP-binding protein" evidence="2">
    <location>
        <begin position="29"/>
        <end position="118"/>
    </location>
</feature>
<protein>
    <recommendedName>
        <fullName evidence="5">ATP-binding protein</fullName>
    </recommendedName>
</protein>
<reference evidence="3 4" key="1">
    <citation type="submission" date="2019-06" db="EMBL/GenBank/DDBJ databases">
        <title>Sequencing the genomes of 1000 actinobacteria strains.</title>
        <authorList>
            <person name="Klenk H.-P."/>
        </authorList>
    </citation>
    <scope>NUCLEOTIDE SEQUENCE [LARGE SCALE GENOMIC DNA]</scope>
    <source>
        <strain evidence="3 4">DSM 41929</strain>
    </source>
</reference>
<feature type="signal peptide" evidence="2">
    <location>
        <begin position="1"/>
        <end position="28"/>
    </location>
</feature>
<proteinExistence type="predicted"/>
<keyword evidence="4" id="KW-1185">Reference proteome</keyword>
<feature type="region of interest" description="Disordered" evidence="1">
    <location>
        <begin position="73"/>
        <end position="95"/>
    </location>
</feature>